<protein>
    <submittedName>
        <fullName evidence="4">AMP-binding protein</fullName>
    </submittedName>
</protein>
<dbReference type="Pfam" id="PF00501">
    <property type="entry name" value="AMP-binding"/>
    <property type="match status" value="1"/>
</dbReference>
<dbReference type="Gene3D" id="3.40.50.12780">
    <property type="entry name" value="N-terminal domain of ligase-like"/>
    <property type="match status" value="1"/>
</dbReference>
<dbReference type="GO" id="GO:0006633">
    <property type="term" value="P:fatty acid biosynthetic process"/>
    <property type="evidence" value="ECO:0007669"/>
    <property type="project" value="TreeGrafter"/>
</dbReference>
<dbReference type="PANTHER" id="PTHR22754:SF32">
    <property type="entry name" value="DISCO-INTERACTING PROTEIN 2"/>
    <property type="match status" value="1"/>
</dbReference>
<dbReference type="PANTHER" id="PTHR22754">
    <property type="entry name" value="DISCO-INTERACTING PROTEIN 2 DIP2 -RELATED"/>
    <property type="match status" value="1"/>
</dbReference>
<organism evidence="4 5">
    <name type="scientific">Amycolatopsis pithecellobii</name>
    <dbReference type="NCBI Taxonomy" id="664692"/>
    <lineage>
        <taxon>Bacteria</taxon>
        <taxon>Bacillati</taxon>
        <taxon>Actinomycetota</taxon>
        <taxon>Actinomycetes</taxon>
        <taxon>Pseudonocardiales</taxon>
        <taxon>Pseudonocardiaceae</taxon>
        <taxon>Amycolatopsis</taxon>
    </lineage>
</organism>
<evidence type="ECO:0000313" key="4">
    <source>
        <dbReference type="EMBL" id="MTD52376.1"/>
    </source>
</evidence>
<proteinExistence type="inferred from homology"/>
<name>A0A6N7Z1L3_9PSEU</name>
<evidence type="ECO:0000259" key="3">
    <source>
        <dbReference type="Pfam" id="PF23024"/>
    </source>
</evidence>
<keyword evidence="5" id="KW-1185">Reference proteome</keyword>
<dbReference type="InterPro" id="IPR025110">
    <property type="entry name" value="AMP-bd_C"/>
</dbReference>
<dbReference type="InterPro" id="IPR042099">
    <property type="entry name" value="ANL_N_sf"/>
</dbReference>
<evidence type="ECO:0000256" key="1">
    <source>
        <dbReference type="ARBA" id="ARBA00006432"/>
    </source>
</evidence>
<comment type="caution">
    <text evidence="4">The sequence shown here is derived from an EMBL/GenBank/DDBJ whole genome shotgun (WGS) entry which is preliminary data.</text>
</comment>
<dbReference type="AlphaFoldDB" id="A0A6N7Z1L3"/>
<dbReference type="EMBL" id="WMBA01000001">
    <property type="protein sequence ID" value="MTD52376.1"/>
    <property type="molecule type" value="Genomic_DNA"/>
</dbReference>
<evidence type="ECO:0000313" key="5">
    <source>
        <dbReference type="Proteomes" id="UP000440096"/>
    </source>
</evidence>
<dbReference type="InterPro" id="IPR000873">
    <property type="entry name" value="AMP-dep_synth/lig_dom"/>
</dbReference>
<dbReference type="GO" id="GO:0005886">
    <property type="term" value="C:plasma membrane"/>
    <property type="evidence" value="ECO:0007669"/>
    <property type="project" value="TreeGrafter"/>
</dbReference>
<reference evidence="4 5" key="1">
    <citation type="submission" date="2019-11" db="EMBL/GenBank/DDBJ databases">
        <title>Draft genome of Amycolatopsis RM579.</title>
        <authorList>
            <person name="Duangmal K."/>
            <person name="Mingma R."/>
        </authorList>
    </citation>
    <scope>NUCLEOTIDE SEQUENCE [LARGE SCALE GENOMIC DNA]</scope>
    <source>
        <strain evidence="4 5">RM579</strain>
    </source>
</reference>
<evidence type="ECO:0000259" key="2">
    <source>
        <dbReference type="Pfam" id="PF00501"/>
    </source>
</evidence>
<dbReference type="GO" id="GO:0070566">
    <property type="term" value="F:adenylyltransferase activity"/>
    <property type="evidence" value="ECO:0007669"/>
    <property type="project" value="TreeGrafter"/>
</dbReference>
<feature type="domain" description="AMP-dependent synthetase/ligase" evidence="2">
    <location>
        <begin position="2"/>
        <end position="109"/>
    </location>
</feature>
<dbReference type="InterPro" id="IPR045851">
    <property type="entry name" value="AMP-bd_C_sf"/>
</dbReference>
<gene>
    <name evidence="4" type="ORF">GKO32_00010</name>
</gene>
<dbReference type="SUPFAM" id="SSF56801">
    <property type="entry name" value="Acetyl-CoA synthetase-like"/>
    <property type="match status" value="1"/>
</dbReference>
<dbReference type="Pfam" id="PF23024">
    <property type="entry name" value="AMP-dom_DIP2-like"/>
    <property type="match status" value="1"/>
</dbReference>
<dbReference type="Proteomes" id="UP000440096">
    <property type="component" value="Unassembled WGS sequence"/>
</dbReference>
<feature type="domain" description="AMP-binding enzyme C-terminal" evidence="3">
    <location>
        <begin position="151"/>
        <end position="251"/>
    </location>
</feature>
<comment type="similarity">
    <text evidence="1">Belongs to the ATP-dependent AMP-binding enzyme family.</text>
</comment>
<accession>A0A6N7Z1L3</accession>
<dbReference type="Gene3D" id="3.30.300.30">
    <property type="match status" value="1"/>
</dbReference>
<sequence>MDLSKIRQLFCGSEPIQPNVVDEFVTRFEPFGLSSTALIPCYGLAEATLFVAGKRAGRQVRVDGGVVSCGVPAAGHEVRIVDPESGNPCPDGEVGEIQVRGPNVAAGYFHDSEATEAAFRAGPHRDALRTGDLGCLRDGELFVTGRISGLIVVAGRNLHPQDVEATANTCHPAVFRSVAFSVPGASGEDLVVVAERRVTTGLADARAAITAAVTAAHGVRPRDVEFVGIGRIPRTTSGKLRRAEARRRYLEAAG</sequence>